<feature type="signal peptide" evidence="1">
    <location>
        <begin position="1"/>
        <end position="17"/>
    </location>
</feature>
<proteinExistence type="predicted"/>
<evidence type="ECO:0000313" key="2">
    <source>
        <dbReference type="EMBL" id="PJF18584.1"/>
    </source>
</evidence>
<keyword evidence="3" id="KW-1185">Reference proteome</keyword>
<sequence length="508" mass="54907">MNITAAALFALVSAVTASKFNLEKANEAEILASQLNELHGLEVYPKLERTLFNLPENYDTIVALSGYFPELKNVREAADLDAEIIRILKKSAAPAAHPIIDENLKRNPKLAIKELVETMNSGNKSLVNTVTLITADPDQVSVNAIGAKFPEILKAVDSSFFAFDDIFNYATTPLAKRQVQKVDDNDRKSILRLLHKAVISAAPGATANQIHAAVLEDIVKLAPTLPSAPVPARDPFYQLAEGLRKREASFATLSAGNAKAEFSRIVLAHTTPKYANLIKSKLTSNPEQVAKRILDKVNSGPTTSPISDVAFEIVIEEVMQHLKAADGVLASIPTDSIAKANAFIRAAIVKTVTDDDLKAAVNRRVVNTGLAETCAGFLGFPADAKNRRAAKDIKAALEKTREEALTKAIKSDLAAISSKAGRMFSPGTSGKSFEDYVHTPLIKPIVDGLPSNTPKRATFKTDVEAYLKANPLVLTDMVLQELNKPATIKTLAQALGAVRTEILNWNFN</sequence>
<evidence type="ECO:0000313" key="3">
    <source>
        <dbReference type="Proteomes" id="UP000240830"/>
    </source>
</evidence>
<gene>
    <name evidence="2" type="ORF">PSACC_01614</name>
</gene>
<dbReference type="EMBL" id="MTSL01000114">
    <property type="protein sequence ID" value="PJF18584.1"/>
    <property type="molecule type" value="Genomic_DNA"/>
</dbReference>
<accession>A0A2H9TLG6</accession>
<comment type="caution">
    <text evidence="2">The sequence shown here is derived from an EMBL/GenBank/DDBJ whole genome shotgun (WGS) entry which is preliminary data.</text>
</comment>
<keyword evidence="1" id="KW-0732">Signal</keyword>
<evidence type="ECO:0000256" key="1">
    <source>
        <dbReference type="SAM" id="SignalP"/>
    </source>
</evidence>
<feature type="chain" id="PRO_5014131849" evidence="1">
    <location>
        <begin position="18"/>
        <end position="508"/>
    </location>
</feature>
<dbReference type="Proteomes" id="UP000240830">
    <property type="component" value="Unassembled WGS sequence"/>
</dbReference>
<name>A0A2H9TLG6_9FUNG</name>
<reference evidence="2 3" key="1">
    <citation type="submission" date="2016-10" db="EMBL/GenBank/DDBJ databases">
        <title>The genome of Paramicrosporidium saccamoebae is the missing link in understanding Cryptomycota and Microsporidia evolution.</title>
        <authorList>
            <person name="Quandt C.A."/>
            <person name="Beaudet D."/>
            <person name="Corsaro D."/>
            <person name="Michel R."/>
            <person name="Corradi N."/>
            <person name="James T."/>
        </authorList>
    </citation>
    <scope>NUCLEOTIDE SEQUENCE [LARGE SCALE GENOMIC DNA]</scope>
    <source>
        <strain evidence="2 3">KSL3</strain>
    </source>
</reference>
<dbReference type="AlphaFoldDB" id="A0A2H9TLG6"/>
<protein>
    <submittedName>
        <fullName evidence="2">Uncharacterized protein</fullName>
    </submittedName>
</protein>
<organism evidence="2 3">
    <name type="scientific">Paramicrosporidium saccamoebae</name>
    <dbReference type="NCBI Taxonomy" id="1246581"/>
    <lineage>
        <taxon>Eukaryota</taxon>
        <taxon>Fungi</taxon>
        <taxon>Fungi incertae sedis</taxon>
        <taxon>Cryptomycota</taxon>
        <taxon>Cryptomycota incertae sedis</taxon>
        <taxon>Paramicrosporidium</taxon>
    </lineage>
</organism>